<evidence type="ECO:0000313" key="2">
    <source>
        <dbReference type="Proteomes" id="UP000821865"/>
    </source>
</evidence>
<dbReference type="EMBL" id="CM023474">
    <property type="protein sequence ID" value="KAH7949808.1"/>
    <property type="molecule type" value="Genomic_DNA"/>
</dbReference>
<accession>A0ACB8CS94</accession>
<sequence>MLPLSTEDIKIVIRPKGARHIAKIGSPVATAAIFQAAKLTVEENLEGTVCPNPQQTSLSSAHVTRTMQIVNGVPHEVNACETAAEHTTTGVIRGIPLTDSQIHIKIVTAGNPTALAAKRIASTTMVIIAFDGPDVPYQVRYGSTSHVPCSHPMFAISEAN</sequence>
<proteinExistence type="predicted"/>
<evidence type="ECO:0000313" key="1">
    <source>
        <dbReference type="EMBL" id="KAH7949808.1"/>
    </source>
</evidence>
<name>A0ACB8CS94_DERSI</name>
<gene>
    <name evidence="1" type="ORF">HPB49_015535</name>
</gene>
<keyword evidence="2" id="KW-1185">Reference proteome</keyword>
<protein>
    <submittedName>
        <fullName evidence="1">Uncharacterized protein</fullName>
    </submittedName>
</protein>
<comment type="caution">
    <text evidence="1">The sequence shown here is derived from an EMBL/GenBank/DDBJ whole genome shotgun (WGS) entry which is preliminary data.</text>
</comment>
<organism evidence="1 2">
    <name type="scientific">Dermacentor silvarum</name>
    <name type="common">Tick</name>
    <dbReference type="NCBI Taxonomy" id="543639"/>
    <lineage>
        <taxon>Eukaryota</taxon>
        <taxon>Metazoa</taxon>
        <taxon>Ecdysozoa</taxon>
        <taxon>Arthropoda</taxon>
        <taxon>Chelicerata</taxon>
        <taxon>Arachnida</taxon>
        <taxon>Acari</taxon>
        <taxon>Parasitiformes</taxon>
        <taxon>Ixodida</taxon>
        <taxon>Ixodoidea</taxon>
        <taxon>Ixodidae</taxon>
        <taxon>Rhipicephalinae</taxon>
        <taxon>Dermacentor</taxon>
    </lineage>
</organism>
<dbReference type="Proteomes" id="UP000821865">
    <property type="component" value="Chromosome 5"/>
</dbReference>
<reference evidence="1" key="1">
    <citation type="submission" date="2020-05" db="EMBL/GenBank/DDBJ databases">
        <title>Large-scale comparative analyses of tick genomes elucidate their genetic diversity and vector capacities.</title>
        <authorList>
            <person name="Jia N."/>
            <person name="Wang J."/>
            <person name="Shi W."/>
            <person name="Du L."/>
            <person name="Sun Y."/>
            <person name="Zhan W."/>
            <person name="Jiang J."/>
            <person name="Wang Q."/>
            <person name="Zhang B."/>
            <person name="Ji P."/>
            <person name="Sakyi L.B."/>
            <person name="Cui X."/>
            <person name="Yuan T."/>
            <person name="Jiang B."/>
            <person name="Yang W."/>
            <person name="Lam T.T.-Y."/>
            <person name="Chang Q."/>
            <person name="Ding S."/>
            <person name="Wang X."/>
            <person name="Zhu J."/>
            <person name="Ruan X."/>
            <person name="Zhao L."/>
            <person name="Wei J."/>
            <person name="Que T."/>
            <person name="Du C."/>
            <person name="Cheng J."/>
            <person name="Dai P."/>
            <person name="Han X."/>
            <person name="Huang E."/>
            <person name="Gao Y."/>
            <person name="Liu J."/>
            <person name="Shao H."/>
            <person name="Ye R."/>
            <person name="Li L."/>
            <person name="Wei W."/>
            <person name="Wang X."/>
            <person name="Wang C."/>
            <person name="Yang T."/>
            <person name="Huo Q."/>
            <person name="Li W."/>
            <person name="Guo W."/>
            <person name="Chen H."/>
            <person name="Zhou L."/>
            <person name="Ni X."/>
            <person name="Tian J."/>
            <person name="Zhou Y."/>
            <person name="Sheng Y."/>
            <person name="Liu T."/>
            <person name="Pan Y."/>
            <person name="Xia L."/>
            <person name="Li J."/>
            <person name="Zhao F."/>
            <person name="Cao W."/>
        </authorList>
    </citation>
    <scope>NUCLEOTIDE SEQUENCE</scope>
    <source>
        <strain evidence="1">Dsil-2018</strain>
    </source>
</reference>